<name>A0A1C0AQJ0_9ACTN</name>
<evidence type="ECO:0000313" key="2">
    <source>
        <dbReference type="Proteomes" id="UP000093501"/>
    </source>
</evidence>
<dbReference type="EMBL" id="MBQD01000011">
    <property type="protein sequence ID" value="OCL36619.1"/>
    <property type="molecule type" value="Genomic_DNA"/>
</dbReference>
<protein>
    <submittedName>
        <fullName evidence="1">Uncharacterized protein</fullName>
    </submittedName>
</protein>
<proteinExistence type="predicted"/>
<evidence type="ECO:0000313" key="1">
    <source>
        <dbReference type="EMBL" id="OCL36619.1"/>
    </source>
</evidence>
<dbReference type="Proteomes" id="UP000093501">
    <property type="component" value="Unassembled WGS sequence"/>
</dbReference>
<dbReference type="Pfam" id="PF14017">
    <property type="entry name" value="DUF4233"/>
    <property type="match status" value="1"/>
</dbReference>
<sequence>MTLEPTNPMRPAAMSVLLFEVVVIWLAYIGMIQAEGISLAVAAFWCAVATLLCVAGIAGLRRRWGYLVGWAAQAVIIGLGVLTPWMYAMGIIFALIWVTCMVLGRRLETMHSDKERQ</sequence>
<dbReference type="RefSeq" id="WP_068751037.1">
    <property type="nucleotide sequence ID" value="NZ_LR214441.1"/>
</dbReference>
<dbReference type="InterPro" id="IPR025327">
    <property type="entry name" value="DUF4233"/>
</dbReference>
<accession>A0A1C0AQJ0</accession>
<comment type="caution">
    <text evidence="1">The sequence shown here is derived from an EMBL/GenBank/DDBJ whole genome shotgun (WGS) entry which is preliminary data.</text>
</comment>
<organism evidence="1 2">
    <name type="scientific">Tessaracoccus lapidicaptus</name>
    <dbReference type="NCBI Taxonomy" id="1427523"/>
    <lineage>
        <taxon>Bacteria</taxon>
        <taxon>Bacillati</taxon>
        <taxon>Actinomycetota</taxon>
        <taxon>Actinomycetes</taxon>
        <taxon>Propionibacteriales</taxon>
        <taxon>Propionibacteriaceae</taxon>
        <taxon>Tessaracoccus</taxon>
    </lineage>
</organism>
<reference evidence="2" key="1">
    <citation type="submission" date="2016-07" db="EMBL/GenBank/DDBJ databases">
        <authorList>
            <person name="Florea S."/>
            <person name="Webb J.S."/>
            <person name="Jaromczyk J."/>
            <person name="Schardl C.L."/>
        </authorList>
    </citation>
    <scope>NUCLEOTIDE SEQUENCE [LARGE SCALE GENOMIC DNA]</scope>
    <source>
        <strain evidence="2">IPBSL-7</strain>
    </source>
</reference>
<dbReference type="AlphaFoldDB" id="A0A1C0AQJ0"/>
<keyword evidence="2" id="KW-1185">Reference proteome</keyword>
<gene>
    <name evidence="1" type="ORF">BCR15_01820</name>
</gene>